<organism evidence="2">
    <name type="scientific">freshwater metagenome</name>
    <dbReference type="NCBI Taxonomy" id="449393"/>
    <lineage>
        <taxon>unclassified sequences</taxon>
        <taxon>metagenomes</taxon>
        <taxon>ecological metagenomes</taxon>
    </lineage>
</organism>
<dbReference type="GO" id="GO:0005506">
    <property type="term" value="F:iron ion binding"/>
    <property type="evidence" value="ECO:0007669"/>
    <property type="project" value="InterPro"/>
</dbReference>
<protein>
    <submittedName>
        <fullName evidence="2">Unannotated protein</fullName>
    </submittedName>
</protein>
<name>A0A6J7E3A6_9ZZZZ</name>
<dbReference type="GO" id="GO:0016705">
    <property type="term" value="F:oxidoreductase activity, acting on paired donors, with incorporation or reduction of molecular oxygen"/>
    <property type="evidence" value="ECO:0007669"/>
    <property type="project" value="InterPro"/>
</dbReference>
<dbReference type="AlphaFoldDB" id="A0A6J7E3A6"/>
<dbReference type="Gene3D" id="1.10.630.10">
    <property type="entry name" value="Cytochrome P450"/>
    <property type="match status" value="1"/>
</dbReference>
<dbReference type="InterPro" id="IPR002397">
    <property type="entry name" value="Cyt_P450_B"/>
</dbReference>
<dbReference type="InterPro" id="IPR017972">
    <property type="entry name" value="Cyt_P450_CS"/>
</dbReference>
<gene>
    <name evidence="2" type="ORF">UFOPK3402_01038</name>
</gene>
<comment type="similarity">
    <text evidence="1">Belongs to the cytochrome P450 family.</text>
</comment>
<dbReference type="PROSITE" id="PS00086">
    <property type="entry name" value="CYTOCHROME_P450"/>
    <property type="match status" value="1"/>
</dbReference>
<sequence length="395" mass="43696">MTSFAAQITVDDLESDPYPVYRRLRADEPVAWVPAVNAWLVTRAADVETVATRPDLFTAEVDDSPVDRSFGGPTLMTMDGERHLELRRSLDERYKPRVVATYIDDLVRPIAEQALDALMSRSDRRANLLSEYFEPISVLSLGAVLGVGHLSAEVLQDWFHGLAMGAINFENDPVKQAISDETAAKIDVELRPMMTRLREEPDQSTIASMLTSGCPVGQARSIDHVMPSLKVILTGGMQEPGHGAGTCMVGLLENPDQLALVREEPKRWDDAVHEALRWVAPIGTQTRQSAIDVELGGAEIPAGQTVCAVVSSACRDEREFDSPDTFDIRRTRKPNAAFGYGPHFCAGHAFARDQERIGLQLLVEAMPDLRFDDDFGPVSFKGWEFRAPTALHARW</sequence>
<dbReference type="InterPro" id="IPR001128">
    <property type="entry name" value="Cyt_P450"/>
</dbReference>
<dbReference type="SUPFAM" id="SSF48264">
    <property type="entry name" value="Cytochrome P450"/>
    <property type="match status" value="1"/>
</dbReference>
<evidence type="ECO:0000256" key="1">
    <source>
        <dbReference type="ARBA" id="ARBA00010617"/>
    </source>
</evidence>
<dbReference type="PRINTS" id="PR00359">
    <property type="entry name" value="BP450"/>
</dbReference>
<accession>A0A6J7E3A6</accession>
<dbReference type="EMBL" id="CAFBLS010000118">
    <property type="protein sequence ID" value="CAB4877537.1"/>
    <property type="molecule type" value="Genomic_DNA"/>
</dbReference>
<evidence type="ECO:0000313" key="2">
    <source>
        <dbReference type="EMBL" id="CAB4877537.1"/>
    </source>
</evidence>
<dbReference type="InterPro" id="IPR036396">
    <property type="entry name" value="Cyt_P450_sf"/>
</dbReference>
<dbReference type="Pfam" id="PF00067">
    <property type="entry name" value="p450"/>
    <property type="match status" value="1"/>
</dbReference>
<dbReference type="PANTHER" id="PTHR46696:SF1">
    <property type="entry name" value="CYTOCHROME P450 YJIB-RELATED"/>
    <property type="match status" value="1"/>
</dbReference>
<dbReference type="GO" id="GO:0020037">
    <property type="term" value="F:heme binding"/>
    <property type="evidence" value="ECO:0007669"/>
    <property type="project" value="InterPro"/>
</dbReference>
<dbReference type="GO" id="GO:0004497">
    <property type="term" value="F:monooxygenase activity"/>
    <property type="evidence" value="ECO:0007669"/>
    <property type="project" value="InterPro"/>
</dbReference>
<dbReference type="PANTHER" id="PTHR46696">
    <property type="entry name" value="P450, PUTATIVE (EUROFUNG)-RELATED"/>
    <property type="match status" value="1"/>
</dbReference>
<proteinExistence type="inferred from homology"/>
<reference evidence="2" key="1">
    <citation type="submission" date="2020-05" db="EMBL/GenBank/DDBJ databases">
        <authorList>
            <person name="Chiriac C."/>
            <person name="Salcher M."/>
            <person name="Ghai R."/>
            <person name="Kavagutti S V."/>
        </authorList>
    </citation>
    <scope>NUCLEOTIDE SEQUENCE</scope>
</reference>